<evidence type="ECO:0000313" key="2">
    <source>
        <dbReference type="Proteomes" id="UP000694044"/>
    </source>
</evidence>
<gene>
    <name evidence="1" type="ORF">PHYPSEUDO_012559</name>
</gene>
<name>A0A8T1V7A6_9STRA</name>
<protein>
    <submittedName>
        <fullName evidence="1">Uncharacterized protein</fullName>
    </submittedName>
</protein>
<organism evidence="1 2">
    <name type="scientific">Phytophthora pseudosyringae</name>
    <dbReference type="NCBI Taxonomy" id="221518"/>
    <lineage>
        <taxon>Eukaryota</taxon>
        <taxon>Sar</taxon>
        <taxon>Stramenopiles</taxon>
        <taxon>Oomycota</taxon>
        <taxon>Peronosporomycetes</taxon>
        <taxon>Peronosporales</taxon>
        <taxon>Peronosporaceae</taxon>
        <taxon>Phytophthora</taxon>
    </lineage>
</organism>
<sequence>MCTPSLYERLIATEVASSTTGWTILEETVIFAEFVYPPPLPQLHIRVPSNFNALSDSVCKKRFMFAKSELCMLVKFMDISDVVIRERTTTTAFGALCVLLYKLAVSMRLENVEDL</sequence>
<accession>A0A8T1V7A6</accession>
<proteinExistence type="predicted"/>
<dbReference type="OrthoDB" id="128220at2759"/>
<dbReference type="AlphaFoldDB" id="A0A8T1V7A6"/>
<keyword evidence="2" id="KW-1185">Reference proteome</keyword>
<comment type="caution">
    <text evidence="1">The sequence shown here is derived from an EMBL/GenBank/DDBJ whole genome shotgun (WGS) entry which is preliminary data.</text>
</comment>
<dbReference type="EMBL" id="JAGDFM010000605">
    <property type="protein sequence ID" value="KAG7376911.1"/>
    <property type="molecule type" value="Genomic_DNA"/>
</dbReference>
<evidence type="ECO:0000313" key="1">
    <source>
        <dbReference type="EMBL" id="KAG7376911.1"/>
    </source>
</evidence>
<dbReference type="Proteomes" id="UP000694044">
    <property type="component" value="Unassembled WGS sequence"/>
</dbReference>
<reference evidence="1" key="1">
    <citation type="submission" date="2021-02" db="EMBL/GenBank/DDBJ databases">
        <authorList>
            <person name="Palmer J.M."/>
        </authorList>
    </citation>
    <scope>NUCLEOTIDE SEQUENCE</scope>
    <source>
        <strain evidence="1">SCRP734</strain>
    </source>
</reference>